<evidence type="ECO:0000313" key="2">
    <source>
        <dbReference type="EMBL" id="CAK9110714.1"/>
    </source>
</evidence>
<feature type="region of interest" description="Disordered" evidence="1">
    <location>
        <begin position="1"/>
        <end position="224"/>
    </location>
</feature>
<dbReference type="PANTHER" id="PTHR48148:SF3">
    <property type="entry name" value="KERATINOCYTE PROLINE-RICH PROTEIN"/>
    <property type="match status" value="1"/>
</dbReference>
<gene>
    <name evidence="2" type="ORF">SCF082_LOCUS51411</name>
</gene>
<feature type="compositionally biased region" description="Pro residues" evidence="1">
    <location>
        <begin position="89"/>
        <end position="105"/>
    </location>
</feature>
<keyword evidence="3" id="KW-1185">Reference proteome</keyword>
<feature type="compositionally biased region" description="Pro residues" evidence="1">
    <location>
        <begin position="11"/>
        <end position="42"/>
    </location>
</feature>
<comment type="caution">
    <text evidence="2">The sequence shown here is derived from an EMBL/GenBank/DDBJ whole genome shotgun (WGS) entry which is preliminary data.</text>
</comment>
<name>A0ABP0SEC3_9DINO</name>
<feature type="compositionally biased region" description="Basic residues" evidence="1">
    <location>
        <begin position="404"/>
        <end position="414"/>
    </location>
</feature>
<proteinExistence type="predicted"/>
<feature type="compositionally biased region" description="Low complexity" evidence="1">
    <location>
        <begin position="74"/>
        <end position="88"/>
    </location>
</feature>
<feature type="compositionally biased region" description="Pro residues" evidence="1">
    <location>
        <begin position="115"/>
        <end position="164"/>
    </location>
</feature>
<organism evidence="2 3">
    <name type="scientific">Durusdinium trenchii</name>
    <dbReference type="NCBI Taxonomy" id="1381693"/>
    <lineage>
        <taxon>Eukaryota</taxon>
        <taxon>Sar</taxon>
        <taxon>Alveolata</taxon>
        <taxon>Dinophyceae</taxon>
        <taxon>Suessiales</taxon>
        <taxon>Symbiodiniaceae</taxon>
        <taxon>Durusdinium</taxon>
    </lineage>
</organism>
<feature type="compositionally biased region" description="Pro residues" evidence="1">
    <location>
        <begin position="189"/>
        <end position="214"/>
    </location>
</feature>
<accession>A0ABP0SEC3</accession>
<feature type="compositionally biased region" description="Low complexity" evidence="1">
    <location>
        <begin position="165"/>
        <end position="188"/>
    </location>
</feature>
<reference evidence="2 3" key="1">
    <citation type="submission" date="2024-02" db="EMBL/GenBank/DDBJ databases">
        <authorList>
            <person name="Chen Y."/>
            <person name="Shah S."/>
            <person name="Dougan E. K."/>
            <person name="Thang M."/>
            <person name="Chan C."/>
        </authorList>
    </citation>
    <scope>NUCLEOTIDE SEQUENCE [LARGE SCALE GENOMIC DNA]</scope>
</reference>
<dbReference type="PANTHER" id="PTHR48148">
    <property type="entry name" value="KERATINOCYTE PROLINE-RICH PROTEIN"/>
    <property type="match status" value="1"/>
</dbReference>
<sequence>MLSKIFGGKPTAPPPPGPPPPGAPGAPDAPPLPPPAEPPPPMGSWTSGPSIPEEPQDPPPDPPPPGPPPPPKASKPGWFSSLFSSKPKAPSPPPGPPAPEAPNPPDANLAKAGPQVPPPAATLPAPALPPPTTNLPPPSATLPAPNLLPPPSLPAPTALPPPTSTFPNAPAPAASAPAPATAPTAAVAPAPPAPPAGPPLSSLPPPARRPPPNARRPAQMKPQDLEEALHSWLSFWEDCRSLGPTPAASGAHGHEAARLFVLRISSVGETEVPFSANGTLQKPALARLAKAAEEEAPEAVSIHVRLSFVHTPLGGKPEIYGHSFLGPRLQMQRVQSRISGSEGHLVAMASADPPALFFFRSAIASKELRLLAEVLAFEEPPRQATASQPAVNRIWKLALPKAKAVPKPKPKPKPKAQPGSAGAAEPLEVQRVLQPKGPPPGGRAASSWALTGGRYPRPLFDSAATSAGPTPSAECVLGWAKFSFDLATESRSALRPRDGGPKRLKMGPLRERILQIAGKSTPAAEAELNRLLHPPKAAPKAAPQPFMEADLQVIPIDDAAKRLLPFDFPAVTEALRMGGLEVLEDASGLQIDADLNPNVVDPDTFVRGLLVTLPEPQWMENFLRSVPSGVTAAPGVVVPPSSWELLELNALVGSHNTLRWLDEPLRGLSEAMAAHYPLDDTGHVWRLKLEKLEDGQRFWFGGEVPVEFVCHPDCAVVVELVATLRQPGMATAATTPLLGAQGGDLLRKQTLGWALLLPFYHATSEGLLKASTAGPGERPSVAFDLEFFAGPGLSLLGEEVWSPTSATAPTTITTRPEAKPVRPAVFLGSRLRTSFNLCGERLVQWLRQHIPLPPPETPLPAVQPQPMGAFQPLQPLLPGLPGPCPQPIPVDPFTVAPKAKAFEPVGPIPKGGFPVVHQPTAGVPSPVPAQPVVEKIYLRDQAVQSDPPPMGFDDNIIKDAQPKSQGTQAAAPARPLSALDRAHLLQPVGGGPTAPGAAVRAAGISGPSALPGETAPVKRELRCSVIG</sequence>
<evidence type="ECO:0000313" key="3">
    <source>
        <dbReference type="Proteomes" id="UP001642464"/>
    </source>
</evidence>
<evidence type="ECO:0000256" key="1">
    <source>
        <dbReference type="SAM" id="MobiDB-lite"/>
    </source>
</evidence>
<protein>
    <submittedName>
        <fullName evidence="2">Uncharacterized protein</fullName>
    </submittedName>
</protein>
<feature type="compositionally biased region" description="Pro residues" evidence="1">
    <location>
        <begin position="57"/>
        <end position="73"/>
    </location>
</feature>
<dbReference type="EMBL" id="CAXAMM010043573">
    <property type="protein sequence ID" value="CAK9110714.1"/>
    <property type="molecule type" value="Genomic_DNA"/>
</dbReference>
<feature type="region of interest" description="Disordered" evidence="1">
    <location>
        <begin position="402"/>
        <end position="425"/>
    </location>
</feature>
<dbReference type="Proteomes" id="UP001642464">
    <property type="component" value="Unassembled WGS sequence"/>
</dbReference>